<organism evidence="12 13">
    <name type="scientific">Acanthaster planci</name>
    <name type="common">Crown-of-thorns starfish</name>
    <dbReference type="NCBI Taxonomy" id="133434"/>
    <lineage>
        <taxon>Eukaryota</taxon>
        <taxon>Metazoa</taxon>
        <taxon>Echinodermata</taxon>
        <taxon>Eleutherozoa</taxon>
        <taxon>Asterozoa</taxon>
        <taxon>Asteroidea</taxon>
        <taxon>Valvatacea</taxon>
        <taxon>Valvatida</taxon>
        <taxon>Acanthasteridae</taxon>
        <taxon>Acanthaster</taxon>
    </lineage>
</organism>
<dbReference type="InterPro" id="IPR039465">
    <property type="entry name" value="IL-17_rcpt-like"/>
</dbReference>
<keyword evidence="7" id="KW-0325">Glycoprotein</keyword>
<dbReference type="Gene3D" id="2.10.25.10">
    <property type="entry name" value="Laminin"/>
    <property type="match status" value="2"/>
</dbReference>
<protein>
    <submittedName>
        <fullName evidence="13">Uncharacterized protein LOC110982101 isoform X1</fullName>
    </submittedName>
</protein>
<evidence type="ECO:0000313" key="12">
    <source>
        <dbReference type="Proteomes" id="UP000694845"/>
    </source>
</evidence>
<dbReference type="PANTHER" id="PTHR15583">
    <property type="entry name" value="INTERLEUKIN-17 RECEPTOR"/>
    <property type="match status" value="1"/>
</dbReference>
<evidence type="ECO:0000256" key="5">
    <source>
        <dbReference type="ARBA" id="ARBA00023136"/>
    </source>
</evidence>
<feature type="domain" description="EGF-like" evidence="10">
    <location>
        <begin position="391"/>
        <end position="427"/>
    </location>
</feature>
<evidence type="ECO:0000259" key="11">
    <source>
        <dbReference type="PROSITE" id="PS51534"/>
    </source>
</evidence>
<feature type="domain" description="EGF-like" evidence="10">
    <location>
        <begin position="496"/>
        <end position="538"/>
    </location>
</feature>
<proteinExistence type="predicted"/>
<evidence type="ECO:0000256" key="4">
    <source>
        <dbReference type="ARBA" id="ARBA00022989"/>
    </source>
</evidence>
<evidence type="ECO:0000256" key="8">
    <source>
        <dbReference type="PROSITE-ProRule" id="PRU00076"/>
    </source>
</evidence>
<accession>A0A8B7YU17</accession>
<keyword evidence="2 9" id="KW-0812">Transmembrane</keyword>
<dbReference type="RefSeq" id="XP_022095960.1">
    <property type="nucleotide sequence ID" value="XM_022240268.1"/>
</dbReference>
<dbReference type="GO" id="GO:0030368">
    <property type="term" value="F:interleukin-17 receptor activity"/>
    <property type="evidence" value="ECO:0007669"/>
    <property type="project" value="InterPro"/>
</dbReference>
<evidence type="ECO:0000256" key="1">
    <source>
        <dbReference type="ARBA" id="ARBA00004479"/>
    </source>
</evidence>
<comment type="caution">
    <text evidence="8">Lacks conserved residue(s) required for the propagation of feature annotation.</text>
</comment>
<evidence type="ECO:0000256" key="2">
    <source>
        <dbReference type="ARBA" id="ARBA00022692"/>
    </source>
</evidence>
<dbReference type="Proteomes" id="UP000694845">
    <property type="component" value="Unplaced"/>
</dbReference>
<reference evidence="13" key="1">
    <citation type="submission" date="2025-08" db="UniProtKB">
        <authorList>
            <consortium name="RefSeq"/>
        </authorList>
    </citation>
    <scope>IDENTIFICATION</scope>
</reference>
<keyword evidence="3" id="KW-0732">Signal</keyword>
<dbReference type="PROSITE" id="PS01186">
    <property type="entry name" value="EGF_2"/>
    <property type="match status" value="2"/>
</dbReference>
<dbReference type="InterPro" id="IPR013568">
    <property type="entry name" value="SEFIR_dom"/>
</dbReference>
<feature type="disulfide bond" evidence="8">
    <location>
        <begin position="500"/>
        <end position="510"/>
    </location>
</feature>
<dbReference type="AlphaFoldDB" id="A0A8B7YU17"/>
<gene>
    <name evidence="13" type="primary">LOC110982101</name>
</gene>
<feature type="transmembrane region" description="Helical" evidence="9">
    <location>
        <begin position="593"/>
        <end position="617"/>
    </location>
</feature>
<dbReference type="Gene3D" id="3.40.50.11530">
    <property type="match status" value="1"/>
</dbReference>
<evidence type="ECO:0000313" key="13">
    <source>
        <dbReference type="RefSeq" id="XP_022095960.1"/>
    </source>
</evidence>
<keyword evidence="8" id="KW-0245">EGF-like domain</keyword>
<dbReference type="PROSITE" id="PS50026">
    <property type="entry name" value="EGF_3"/>
    <property type="match status" value="2"/>
</dbReference>
<dbReference type="OrthoDB" id="5915222at2759"/>
<dbReference type="GeneID" id="110982101"/>
<dbReference type="SMART" id="SM00181">
    <property type="entry name" value="EGF"/>
    <property type="match status" value="4"/>
</dbReference>
<keyword evidence="4 9" id="KW-1133">Transmembrane helix</keyword>
<evidence type="ECO:0000259" key="10">
    <source>
        <dbReference type="PROSITE" id="PS50026"/>
    </source>
</evidence>
<dbReference type="PROSITE" id="PS51534">
    <property type="entry name" value="SEFIR"/>
    <property type="match status" value="1"/>
</dbReference>
<evidence type="ECO:0000256" key="9">
    <source>
        <dbReference type="SAM" id="Phobius"/>
    </source>
</evidence>
<name>A0A8B7YU17_ACAPL</name>
<evidence type="ECO:0000256" key="3">
    <source>
        <dbReference type="ARBA" id="ARBA00022729"/>
    </source>
</evidence>
<dbReference type="Pfam" id="PF08357">
    <property type="entry name" value="SEFIR"/>
    <property type="match status" value="1"/>
</dbReference>
<evidence type="ECO:0000256" key="7">
    <source>
        <dbReference type="ARBA" id="ARBA00023180"/>
    </source>
</evidence>
<feature type="domain" description="SEFIR" evidence="11">
    <location>
        <begin position="681"/>
        <end position="823"/>
    </location>
</feature>
<keyword evidence="12" id="KW-1185">Reference proteome</keyword>
<dbReference type="GO" id="GO:0016020">
    <property type="term" value="C:membrane"/>
    <property type="evidence" value="ECO:0007669"/>
    <property type="project" value="UniProtKB-SubCell"/>
</dbReference>
<dbReference type="KEGG" id="aplc:110982101"/>
<keyword evidence="8" id="KW-1015">Disulfide bond</keyword>
<evidence type="ECO:0000256" key="6">
    <source>
        <dbReference type="ARBA" id="ARBA00023170"/>
    </source>
</evidence>
<dbReference type="PANTHER" id="PTHR15583:SF7">
    <property type="entry name" value="INTERLEUKIN CYTOKINE RECEPTOR-RELATED PROTEIN 2"/>
    <property type="match status" value="1"/>
</dbReference>
<sequence>MIATSRMAQRKERRLECSRGQWHRCCRQRFRRMISLVSMFCVILLPSVTGQAYWYDPPCLNHNFSWTTHSGGTQKCKLSMVEVLGTQDEKYCANPLDSLTDGTEPSQPPPVENVEASYYTTRFVPGTSSWEWAGIWSGLNITFQLGLQGAGKVRGVLLSMKSLSPDSDDYLTMYCQAYDFLQPLSVDALVDQQGSPVQLFHDCWRGQKPGMEYEYALRTLPVLDTSASDPDGDTAVTFQYRTPSCFAVPDDYLCKDRITGQRPPQIALCSYWRPQYFTVTANYNDLSVAMELGPAECGFDSFRLAAASRGATSGVNLWADGFIQVTMANVSHFETFAYGRNITYIKVDLKGVSVGQRVVVVAAWPTQNTCFGSNGISKPCSVTLSAVLNIIENPCLSGPCSSIEVCEPSGHRFSCHCKPGYMREDSICVRNPCEVSNDTHVASNPCRLGSCAVSNDKRSYSCSCPDGWVFVNGTCQEIPNDLHELEGPDETTHILPVDACIPNPCGNGICHHQIHPLGQVDYSCDCQPGYIKRGNTCKADSCKTNPCGRHSSCKHSDQSLRRTEGSVNAVPFTCNCNFGYHYDDMHHSCEVSVGTLVAVILTSFFSAFLLLFLLLAWRRRKSSRTLFHRAVPCMGIGENNSDLIVDGSSVPSRTPSLHRMSTLSGFRQGTERTEIIQPMKRIKTVLFYSMDHPLHEETVQRLATFLNEYCMCDVILPLWCAQDIARRGVNEWITFVLDWADKVILLCSKGSGIAWRAYSSASPTQSDLLTRAVCILLQGGSSVGVPERCCVAYLDYSSKDDVPPPLAVGAIYRLMKHMDAFFFRLHDMKQGSAEWELRATDLEEESYAGACPEGAALHHAIQQMREYQKAEPDWFHQRRVLSHTGTESQTTFEETLEVDDKEYDEALKQFLSTPTI</sequence>
<keyword evidence="5 9" id="KW-0472">Membrane</keyword>
<dbReference type="InterPro" id="IPR000742">
    <property type="entry name" value="EGF"/>
</dbReference>
<keyword evidence="6" id="KW-0675">Receptor</keyword>
<comment type="subcellular location">
    <subcellularLocation>
        <location evidence="1">Membrane</location>
        <topology evidence="1">Single-pass type I membrane protein</topology>
    </subcellularLocation>
</comment>